<dbReference type="EMBL" id="JAVRRG010000031">
    <property type="protein sequence ID" value="KAK5094914.1"/>
    <property type="molecule type" value="Genomic_DNA"/>
</dbReference>
<dbReference type="PANTHER" id="PTHR38115">
    <property type="entry name" value="LIPOCALIN-LIKE DOMAIN-CONTAINING PROTEIN"/>
    <property type="match status" value="1"/>
</dbReference>
<accession>A0ABR0KGU4</accession>
<proteinExistence type="predicted"/>
<keyword evidence="2" id="KW-1185">Reference proteome</keyword>
<name>A0ABR0KGU4_9EURO</name>
<dbReference type="InterPro" id="IPR053037">
    <property type="entry name" value="Pericyclase_pydY-like"/>
</dbReference>
<evidence type="ECO:0000313" key="2">
    <source>
        <dbReference type="Proteomes" id="UP001345013"/>
    </source>
</evidence>
<organism evidence="1 2">
    <name type="scientific">Lithohypha guttulata</name>
    <dbReference type="NCBI Taxonomy" id="1690604"/>
    <lineage>
        <taxon>Eukaryota</taxon>
        <taxon>Fungi</taxon>
        <taxon>Dikarya</taxon>
        <taxon>Ascomycota</taxon>
        <taxon>Pezizomycotina</taxon>
        <taxon>Eurotiomycetes</taxon>
        <taxon>Chaetothyriomycetidae</taxon>
        <taxon>Chaetothyriales</taxon>
        <taxon>Trichomeriaceae</taxon>
        <taxon>Lithohypha</taxon>
    </lineage>
</organism>
<dbReference type="PANTHER" id="PTHR38115:SF1">
    <property type="entry name" value="LIPOCALIN-LIKE DOMAIN-CONTAINING PROTEIN"/>
    <property type="match status" value="1"/>
</dbReference>
<gene>
    <name evidence="1" type="ORF">LTR24_003362</name>
</gene>
<reference evidence="1 2" key="1">
    <citation type="submission" date="2023-08" db="EMBL/GenBank/DDBJ databases">
        <title>Black Yeasts Isolated from many extreme environments.</title>
        <authorList>
            <person name="Coleine C."/>
            <person name="Stajich J.E."/>
            <person name="Selbmann L."/>
        </authorList>
    </citation>
    <scope>NUCLEOTIDE SEQUENCE [LARGE SCALE GENOMIC DNA]</scope>
    <source>
        <strain evidence="1 2">CCFEE 5885</strain>
    </source>
</reference>
<protein>
    <submittedName>
        <fullName evidence="1">Uncharacterized protein</fullName>
    </submittedName>
</protein>
<evidence type="ECO:0000313" key="1">
    <source>
        <dbReference type="EMBL" id="KAK5094914.1"/>
    </source>
</evidence>
<sequence>MKQTATAAAIPGATEEYTLDWQWRSNHDALFGDIEGRSRWISVEDTRREGGQGVWIQGDSEWKLINAVGKRPNGAWEATHLWGFEVVGGDRRHTRRVKVVSKEGQELRARMVYDFEGDN</sequence>
<comment type="caution">
    <text evidence="1">The sequence shown here is derived from an EMBL/GenBank/DDBJ whole genome shotgun (WGS) entry which is preliminary data.</text>
</comment>
<dbReference type="Proteomes" id="UP001345013">
    <property type="component" value="Unassembled WGS sequence"/>
</dbReference>